<evidence type="ECO:0000256" key="1">
    <source>
        <dbReference type="ARBA" id="ARBA00004173"/>
    </source>
</evidence>
<dbReference type="GO" id="GO:0005739">
    <property type="term" value="C:mitochondrion"/>
    <property type="evidence" value="ECO:0007669"/>
    <property type="project" value="UniProtKB-SubCell"/>
</dbReference>
<keyword evidence="8" id="KW-1185">Reference proteome</keyword>
<evidence type="ECO:0000256" key="3">
    <source>
        <dbReference type="ARBA" id="ARBA00023128"/>
    </source>
</evidence>
<evidence type="ECO:0000313" key="8">
    <source>
        <dbReference type="Proteomes" id="UP000242875"/>
    </source>
</evidence>
<feature type="compositionally biased region" description="Polar residues" evidence="5">
    <location>
        <begin position="110"/>
        <end position="122"/>
    </location>
</feature>
<gene>
    <name evidence="7" type="ORF">BZG36_00444</name>
</gene>
<dbReference type="PANTHER" id="PTHR23354:SF62">
    <property type="entry name" value="MUSTARD, ISOFORM V"/>
    <property type="match status" value="1"/>
</dbReference>
<dbReference type="AlphaFoldDB" id="A0A261Y7T2"/>
<organism evidence="7 8">
    <name type="scientific">Bifiguratus adelaidae</name>
    <dbReference type="NCBI Taxonomy" id="1938954"/>
    <lineage>
        <taxon>Eukaryota</taxon>
        <taxon>Fungi</taxon>
        <taxon>Fungi incertae sedis</taxon>
        <taxon>Mucoromycota</taxon>
        <taxon>Mucoromycotina</taxon>
        <taxon>Endogonomycetes</taxon>
        <taxon>Endogonales</taxon>
        <taxon>Endogonales incertae sedis</taxon>
        <taxon>Bifiguratus</taxon>
    </lineage>
</organism>
<dbReference type="PROSITE" id="PS51886">
    <property type="entry name" value="TLDC"/>
    <property type="match status" value="1"/>
</dbReference>
<dbReference type="PANTHER" id="PTHR23354">
    <property type="entry name" value="NUCLEOLAR PROTEIN 7/ESTROGEN RECEPTOR COACTIVATOR-RELATED"/>
    <property type="match status" value="1"/>
</dbReference>
<dbReference type="InterPro" id="IPR006571">
    <property type="entry name" value="TLDc_dom"/>
</dbReference>
<comment type="subcellular location">
    <subcellularLocation>
        <location evidence="1">Mitochondrion</location>
    </subcellularLocation>
</comment>
<comment type="similarity">
    <text evidence="2">Belongs to the OXR1 family.</text>
</comment>
<name>A0A261Y7T2_9FUNG</name>
<feature type="compositionally biased region" description="Polar residues" evidence="5">
    <location>
        <begin position="41"/>
        <end position="51"/>
    </location>
</feature>
<evidence type="ECO:0000256" key="4">
    <source>
        <dbReference type="ARBA" id="ARBA00040604"/>
    </source>
</evidence>
<protein>
    <recommendedName>
        <fullName evidence="4">Oxidation resistance protein 1</fullName>
    </recommendedName>
</protein>
<evidence type="ECO:0000256" key="5">
    <source>
        <dbReference type="SAM" id="MobiDB-lite"/>
    </source>
</evidence>
<feature type="region of interest" description="Disordered" evidence="5">
    <location>
        <begin position="1"/>
        <end position="61"/>
    </location>
</feature>
<evidence type="ECO:0000256" key="2">
    <source>
        <dbReference type="ARBA" id="ARBA00009540"/>
    </source>
</evidence>
<evidence type="ECO:0000313" key="7">
    <source>
        <dbReference type="EMBL" id="OZJ06663.1"/>
    </source>
</evidence>
<evidence type="ECO:0000259" key="6">
    <source>
        <dbReference type="PROSITE" id="PS51886"/>
    </source>
</evidence>
<dbReference type="OrthoDB" id="26679at2759"/>
<dbReference type="Pfam" id="PF07534">
    <property type="entry name" value="TLD"/>
    <property type="match status" value="1"/>
</dbReference>
<dbReference type="Proteomes" id="UP000242875">
    <property type="component" value="Unassembled WGS sequence"/>
</dbReference>
<feature type="domain" description="TLDc" evidence="6">
    <location>
        <begin position="359"/>
        <end position="526"/>
    </location>
</feature>
<feature type="region of interest" description="Disordered" evidence="5">
    <location>
        <begin position="110"/>
        <end position="145"/>
    </location>
</feature>
<dbReference type="SMART" id="SM00584">
    <property type="entry name" value="TLDc"/>
    <property type="match status" value="1"/>
</dbReference>
<feature type="compositionally biased region" description="Basic and acidic residues" evidence="5">
    <location>
        <begin position="123"/>
        <end position="135"/>
    </location>
</feature>
<accession>A0A261Y7T2</accession>
<comment type="caution">
    <text evidence="7">The sequence shown here is derived from an EMBL/GenBank/DDBJ whole genome shotgun (WGS) entry which is preliminary data.</text>
</comment>
<keyword evidence="3" id="KW-0496">Mitochondrion</keyword>
<dbReference type="EMBL" id="MVBO01000002">
    <property type="protein sequence ID" value="OZJ06663.1"/>
    <property type="molecule type" value="Genomic_DNA"/>
</dbReference>
<reference evidence="7 8" key="1">
    <citation type="journal article" date="2017" name="Mycologia">
        <title>Bifiguratus adelaidae, gen. et sp. nov., a new member of Mucoromycotina in endophytic and soil-dwelling habitats.</title>
        <authorList>
            <person name="Torres-Cruz T.J."/>
            <person name="Billingsley Tobias T.L."/>
            <person name="Almatruk M."/>
            <person name="Hesse C."/>
            <person name="Kuske C.R."/>
            <person name="Desiro A."/>
            <person name="Benucci G.M."/>
            <person name="Bonito G."/>
            <person name="Stajich J.E."/>
            <person name="Dunlap C."/>
            <person name="Arnold A.E."/>
            <person name="Porras-Alfaro A."/>
        </authorList>
    </citation>
    <scope>NUCLEOTIDE SEQUENCE [LARGE SCALE GENOMIC DNA]</scope>
    <source>
        <strain evidence="7 8">AZ0501</strain>
    </source>
</reference>
<sequence length="531" mass="58357">MLRRLSHSINSLRSPPQEGERSETPPAGVEEAEIRGAFGNARSQVTWQSQKAPPANVSAGSDIKVSRRATMKDSLPASPPQSPVHFYTFGSSEAIQFMRHTNNGCNGNVQTATPPQSPTSNAHMEDAGKKAHRSESFSTSLPSITRRATLPNLNGSFATPKDLPSTSLNIANVEWADWTFPPRDEENHKVLPLSRQESFHSTTSLSTALSNSVDSLDIGDASGPVPMRPRRNSLSSFHLISSLPTNMTTISEDRIAVFEGDWSVPEYGEEDASDESTLAEEPGFPFSMNSLPELTPSMKPGMDNEQDHLVHFLSHRLHRDTLAKLDRGLWFGKSHEYAGTALEAEKGDAVKLVGSHEETLLSPSLAEELNRHLPFRHRLSHRWNLVYSTAQHGISLGTLYDNCRNISGNSATEAGCVVVIFGAYCSQSLHIDRYYYGTGERSFLFQGRGDQVTVYPWTKKNHYFCLCGHDFLGFGGGHGQFGLYAYGDLIHGHSQTCETFDNKVLGVGGMDGWAFDIADLEVWGVGSAWDV</sequence>
<proteinExistence type="inferred from homology"/>